<dbReference type="PANTHER" id="PTHR45663:SF40">
    <property type="entry name" value="THIOREDOXIN 2"/>
    <property type="match status" value="1"/>
</dbReference>
<name>A0A0K1XDC0_9GAMM</name>
<organism evidence="9 10">
    <name type="scientific">Thiopseudomonas alkaliphila</name>
    <dbReference type="NCBI Taxonomy" id="1697053"/>
    <lineage>
        <taxon>Bacteria</taxon>
        <taxon>Pseudomonadati</taxon>
        <taxon>Pseudomonadota</taxon>
        <taxon>Gammaproteobacteria</taxon>
        <taxon>Pseudomonadales</taxon>
        <taxon>Pseudomonadaceae</taxon>
        <taxon>Thiopseudomonas</taxon>
    </lineage>
</organism>
<dbReference type="PROSITE" id="PS51352">
    <property type="entry name" value="THIOREDOXIN_2"/>
    <property type="match status" value="1"/>
</dbReference>
<dbReference type="PRINTS" id="PR00421">
    <property type="entry name" value="THIOREDOXIN"/>
</dbReference>
<dbReference type="PANTHER" id="PTHR45663">
    <property type="entry name" value="GEO12009P1"/>
    <property type="match status" value="1"/>
</dbReference>
<dbReference type="InterPro" id="IPR005746">
    <property type="entry name" value="Thioredoxin"/>
</dbReference>
<dbReference type="SUPFAM" id="SSF52833">
    <property type="entry name" value="Thioredoxin-like"/>
    <property type="match status" value="1"/>
</dbReference>
<keyword evidence="3" id="KW-0479">Metal-binding</keyword>
<dbReference type="Gene3D" id="3.40.30.10">
    <property type="entry name" value="Glutaredoxin"/>
    <property type="match status" value="1"/>
</dbReference>
<dbReference type="GO" id="GO:0046872">
    <property type="term" value="F:metal ion binding"/>
    <property type="evidence" value="ECO:0007669"/>
    <property type="project" value="UniProtKB-KW"/>
</dbReference>
<dbReference type="GO" id="GO:0005829">
    <property type="term" value="C:cytosol"/>
    <property type="evidence" value="ECO:0007669"/>
    <property type="project" value="TreeGrafter"/>
</dbReference>
<dbReference type="CDD" id="cd02947">
    <property type="entry name" value="TRX_family"/>
    <property type="match status" value="1"/>
</dbReference>
<dbReference type="Proteomes" id="UP000063953">
    <property type="component" value="Chromosome"/>
</dbReference>
<dbReference type="EMBL" id="CP012365">
    <property type="protein sequence ID" value="AKX59167.1"/>
    <property type="molecule type" value="Genomic_DNA"/>
</dbReference>
<dbReference type="Pfam" id="PF00085">
    <property type="entry name" value="Thioredoxin"/>
    <property type="match status" value="1"/>
</dbReference>
<comment type="similarity">
    <text evidence="1">Belongs to the thioredoxin family.</text>
</comment>
<evidence type="ECO:0000256" key="2">
    <source>
        <dbReference type="ARBA" id="ARBA00022448"/>
    </source>
</evidence>
<feature type="domain" description="Thioredoxin" evidence="8">
    <location>
        <begin position="9"/>
        <end position="141"/>
    </location>
</feature>
<dbReference type="InterPro" id="IPR013766">
    <property type="entry name" value="Thioredoxin_domain"/>
</dbReference>
<dbReference type="STRING" id="1697053.AKN87_05830"/>
<evidence type="ECO:0000259" key="8">
    <source>
        <dbReference type="PROSITE" id="PS51352"/>
    </source>
</evidence>
<sequence>MLVTPCAACGALNRVPKQRLVDNPHCGQCKAEVLVDSPLTLTQQNFAQQIKGDLPLLVDVWASWCGPCRQFAPTFEAAAEDFFAKCRFASLNSEEQQSLAGELGIRSIPTLILYQAGQEIARMSGALSAAQLEQWLQAQGISL</sequence>
<keyword evidence="6" id="KW-0676">Redox-active center</keyword>
<dbReference type="GO" id="GO:0015035">
    <property type="term" value="F:protein-disulfide reductase activity"/>
    <property type="evidence" value="ECO:0007669"/>
    <property type="project" value="UniProtKB-UniRule"/>
</dbReference>
<gene>
    <name evidence="9" type="ORF">AKN88_03845</name>
</gene>
<dbReference type="AlphaFoldDB" id="A0A0K1XDC0"/>
<evidence type="ECO:0000256" key="1">
    <source>
        <dbReference type="ARBA" id="ARBA00008987"/>
    </source>
</evidence>
<evidence type="ECO:0000256" key="5">
    <source>
        <dbReference type="ARBA" id="ARBA00023157"/>
    </source>
</evidence>
<dbReference type="NCBIfam" id="NF008229">
    <property type="entry name" value="PRK10996.1"/>
    <property type="match status" value="1"/>
</dbReference>
<keyword evidence="10" id="KW-1185">Reference proteome</keyword>
<dbReference type="NCBIfam" id="TIGR01068">
    <property type="entry name" value="thioredoxin"/>
    <property type="match status" value="1"/>
</dbReference>
<protein>
    <recommendedName>
        <fullName evidence="7">Thioredoxin</fullName>
    </recommendedName>
</protein>
<keyword evidence="4" id="KW-0249">Electron transport</keyword>
<dbReference type="InterPro" id="IPR049299">
    <property type="entry name" value="Thio2_N"/>
</dbReference>
<reference evidence="9 10" key="1">
    <citation type="journal article" date="2015" name="Genome Announc.">
        <title>Genome Sequences of Oblitimonas alkaliphila gen. nov. sp. nov. (Proposed), a Novel Bacterium of the Pseudomonadaceae Family.</title>
        <authorList>
            <person name="Lauer A.C."/>
            <person name="Nicholson A.C."/>
            <person name="Humrighouse B.W."/>
            <person name="Emery B."/>
            <person name="Drobish A."/>
            <person name="Juieng P."/>
            <person name="Loparev V."/>
            <person name="McQuiston J.R."/>
        </authorList>
    </citation>
    <scope>NUCLEOTIDE SEQUENCE [LARGE SCALE GENOMIC DNA]</scope>
    <source>
        <strain evidence="9 10">E5571</strain>
    </source>
</reference>
<evidence type="ECO:0000256" key="3">
    <source>
        <dbReference type="ARBA" id="ARBA00022723"/>
    </source>
</evidence>
<proteinExistence type="inferred from homology"/>
<dbReference type="InterPro" id="IPR017937">
    <property type="entry name" value="Thioredoxin_CS"/>
</dbReference>
<dbReference type="InterPro" id="IPR036249">
    <property type="entry name" value="Thioredoxin-like_sf"/>
</dbReference>
<evidence type="ECO:0000256" key="4">
    <source>
        <dbReference type="ARBA" id="ARBA00022982"/>
    </source>
</evidence>
<dbReference type="RefSeq" id="WP_053100223.1">
    <property type="nucleotide sequence ID" value="NZ_CP012365.1"/>
</dbReference>
<keyword evidence="2" id="KW-0813">Transport</keyword>
<keyword evidence="5" id="KW-1015">Disulfide bond</keyword>
<accession>A0A0K1XDC0</accession>
<dbReference type="PATRIC" id="fig|1698449.3.peg.770"/>
<evidence type="ECO:0000313" key="10">
    <source>
        <dbReference type="Proteomes" id="UP000063953"/>
    </source>
</evidence>
<evidence type="ECO:0000313" key="9">
    <source>
        <dbReference type="EMBL" id="AKX59167.1"/>
    </source>
</evidence>
<dbReference type="PROSITE" id="PS00194">
    <property type="entry name" value="THIOREDOXIN_1"/>
    <property type="match status" value="1"/>
</dbReference>
<evidence type="ECO:0000256" key="6">
    <source>
        <dbReference type="ARBA" id="ARBA00023284"/>
    </source>
</evidence>
<dbReference type="Pfam" id="PF21352">
    <property type="entry name" value="Zn_ribbon_Thio2"/>
    <property type="match status" value="1"/>
</dbReference>
<evidence type="ECO:0000256" key="7">
    <source>
        <dbReference type="NCBIfam" id="TIGR01068"/>
    </source>
</evidence>
<dbReference type="Gene3D" id="2.30.30.380">
    <property type="entry name" value="Zn-finger domain of Sec23/24"/>
    <property type="match status" value="1"/>
</dbReference>